<sequence length="52" mass="5631">MTFIGTLQKAGPLLGWSSSNTTNRGLRCMGSSPLLGLHDARLILKQKQLTAF</sequence>
<name>A0ABQ7MI46_BRACM</name>
<evidence type="ECO:0000313" key="2">
    <source>
        <dbReference type="Proteomes" id="UP000823674"/>
    </source>
</evidence>
<dbReference type="Proteomes" id="UP000823674">
    <property type="component" value="Chromosome A05"/>
</dbReference>
<proteinExistence type="predicted"/>
<dbReference type="EMBL" id="JADBGQ010000005">
    <property type="protein sequence ID" value="KAG5398090.1"/>
    <property type="molecule type" value="Genomic_DNA"/>
</dbReference>
<keyword evidence="2" id="KW-1185">Reference proteome</keyword>
<protein>
    <submittedName>
        <fullName evidence="1">Uncharacterized protein</fullName>
    </submittedName>
</protein>
<reference evidence="1 2" key="1">
    <citation type="submission" date="2021-03" db="EMBL/GenBank/DDBJ databases">
        <authorList>
            <person name="King G.J."/>
            <person name="Bancroft I."/>
            <person name="Baten A."/>
            <person name="Bloomfield J."/>
            <person name="Borpatragohain P."/>
            <person name="He Z."/>
            <person name="Irish N."/>
            <person name="Irwin J."/>
            <person name="Liu K."/>
            <person name="Mauleon R.P."/>
            <person name="Moore J."/>
            <person name="Morris R."/>
            <person name="Ostergaard L."/>
            <person name="Wang B."/>
            <person name="Wells R."/>
        </authorList>
    </citation>
    <scope>NUCLEOTIDE SEQUENCE [LARGE SCALE GENOMIC DNA]</scope>
    <source>
        <strain evidence="1">R-o-18</strain>
        <tissue evidence="1">Leaf</tissue>
    </source>
</reference>
<accession>A0ABQ7MI46</accession>
<gene>
    <name evidence="1" type="primary">A05g507540.1_BraROA</name>
    <name evidence="1" type="ORF">IGI04_019904</name>
</gene>
<comment type="caution">
    <text evidence="1">The sequence shown here is derived from an EMBL/GenBank/DDBJ whole genome shotgun (WGS) entry which is preliminary data.</text>
</comment>
<organism evidence="1 2">
    <name type="scientific">Brassica rapa subsp. trilocularis</name>
    <dbReference type="NCBI Taxonomy" id="1813537"/>
    <lineage>
        <taxon>Eukaryota</taxon>
        <taxon>Viridiplantae</taxon>
        <taxon>Streptophyta</taxon>
        <taxon>Embryophyta</taxon>
        <taxon>Tracheophyta</taxon>
        <taxon>Spermatophyta</taxon>
        <taxon>Magnoliopsida</taxon>
        <taxon>eudicotyledons</taxon>
        <taxon>Gunneridae</taxon>
        <taxon>Pentapetalae</taxon>
        <taxon>rosids</taxon>
        <taxon>malvids</taxon>
        <taxon>Brassicales</taxon>
        <taxon>Brassicaceae</taxon>
        <taxon>Brassiceae</taxon>
        <taxon>Brassica</taxon>
    </lineage>
</organism>
<evidence type="ECO:0000313" key="1">
    <source>
        <dbReference type="EMBL" id="KAG5398090.1"/>
    </source>
</evidence>